<dbReference type="Proteomes" id="UP000606172">
    <property type="component" value="Unassembled WGS sequence"/>
</dbReference>
<keyword evidence="2" id="KW-0812">Transmembrane</keyword>
<proteinExistence type="predicted"/>
<organism evidence="3 4">
    <name type="scientific">Sinosporangium siamense</name>
    <dbReference type="NCBI Taxonomy" id="1367973"/>
    <lineage>
        <taxon>Bacteria</taxon>
        <taxon>Bacillati</taxon>
        <taxon>Actinomycetota</taxon>
        <taxon>Actinomycetes</taxon>
        <taxon>Streptosporangiales</taxon>
        <taxon>Streptosporangiaceae</taxon>
        <taxon>Sinosporangium</taxon>
    </lineage>
</organism>
<gene>
    <name evidence="3" type="ORF">Ssi02_50240</name>
</gene>
<feature type="compositionally biased region" description="Polar residues" evidence="1">
    <location>
        <begin position="26"/>
        <end position="35"/>
    </location>
</feature>
<feature type="compositionally biased region" description="Low complexity" evidence="1">
    <location>
        <begin position="73"/>
        <end position="93"/>
    </location>
</feature>
<feature type="region of interest" description="Disordered" evidence="1">
    <location>
        <begin position="1"/>
        <end position="114"/>
    </location>
</feature>
<keyword evidence="2" id="KW-1133">Transmembrane helix</keyword>
<evidence type="ECO:0000313" key="4">
    <source>
        <dbReference type="Proteomes" id="UP000606172"/>
    </source>
</evidence>
<evidence type="ECO:0000256" key="2">
    <source>
        <dbReference type="SAM" id="Phobius"/>
    </source>
</evidence>
<evidence type="ECO:0008006" key="5">
    <source>
        <dbReference type="Google" id="ProtNLM"/>
    </source>
</evidence>
<feature type="compositionally biased region" description="Low complexity" evidence="1">
    <location>
        <begin position="55"/>
        <end position="66"/>
    </location>
</feature>
<evidence type="ECO:0000256" key="1">
    <source>
        <dbReference type="SAM" id="MobiDB-lite"/>
    </source>
</evidence>
<accession>A0A919RJI6</accession>
<sequence>MSSGYTPEGPGDPWQDPYNVGPHSNPYEQPSTRQYGSGPHSAPPPHYGQGPDSNPYPSGAPYGSDPGYPPPQDYGQSYGQPGYGPDYGQPGYASTDYAQPGYGPDYGAQPGYGPVDYGQPGYGAGYGAPHQHYGPGNPHPDSPKTQAIVALVLSVVALPTCYVSIGGIIGTILSIIGLSKADQDPQGARKLLRGAWIALGVNAGLLVLGAGMLVFFGLGGYLD</sequence>
<dbReference type="EMBL" id="BOOW01000031">
    <property type="protein sequence ID" value="GII94793.1"/>
    <property type="molecule type" value="Genomic_DNA"/>
</dbReference>
<reference evidence="3" key="1">
    <citation type="submission" date="2021-01" db="EMBL/GenBank/DDBJ databases">
        <title>Whole genome shotgun sequence of Sinosporangium siamense NBRC 109515.</title>
        <authorList>
            <person name="Komaki H."/>
            <person name="Tamura T."/>
        </authorList>
    </citation>
    <scope>NUCLEOTIDE SEQUENCE</scope>
    <source>
        <strain evidence="3">NBRC 109515</strain>
    </source>
</reference>
<name>A0A919RJI6_9ACTN</name>
<keyword evidence="4" id="KW-1185">Reference proteome</keyword>
<comment type="caution">
    <text evidence="3">The sequence shown here is derived from an EMBL/GenBank/DDBJ whole genome shotgun (WGS) entry which is preliminary data.</text>
</comment>
<dbReference type="RefSeq" id="WP_204029623.1">
    <property type="nucleotide sequence ID" value="NZ_BOOW01000031.1"/>
</dbReference>
<keyword evidence="2" id="KW-0472">Membrane</keyword>
<protein>
    <recommendedName>
        <fullName evidence="5">DUF4190 domain-containing protein</fullName>
    </recommendedName>
</protein>
<dbReference type="AlphaFoldDB" id="A0A919RJI6"/>
<feature type="transmembrane region" description="Helical" evidence="2">
    <location>
        <begin position="196"/>
        <end position="222"/>
    </location>
</feature>
<evidence type="ECO:0000313" key="3">
    <source>
        <dbReference type="EMBL" id="GII94793.1"/>
    </source>
</evidence>
<feature type="transmembrane region" description="Helical" evidence="2">
    <location>
        <begin position="147"/>
        <end position="176"/>
    </location>
</feature>